<evidence type="ECO:0008006" key="6">
    <source>
        <dbReference type="Google" id="ProtNLM"/>
    </source>
</evidence>
<comment type="caution">
    <text evidence="4">The sequence shown here is derived from an EMBL/GenBank/DDBJ whole genome shotgun (WGS) entry which is preliminary data.</text>
</comment>
<keyword evidence="5" id="KW-1185">Reference proteome</keyword>
<accession>A0A7Y9XY95</accession>
<dbReference type="InterPro" id="IPR010621">
    <property type="entry name" value="DUF1214"/>
</dbReference>
<gene>
    <name evidence="4" type="ORF">FHS75_003187</name>
</gene>
<dbReference type="Pfam" id="PF06863">
    <property type="entry name" value="DUF1254"/>
    <property type="match status" value="1"/>
</dbReference>
<dbReference type="PROSITE" id="PS51257">
    <property type="entry name" value="PROKAR_LIPOPROTEIN"/>
    <property type="match status" value="1"/>
</dbReference>
<evidence type="ECO:0000256" key="1">
    <source>
        <dbReference type="SAM" id="SignalP"/>
    </source>
</evidence>
<dbReference type="SUPFAM" id="SSF160935">
    <property type="entry name" value="VPA0735-like"/>
    <property type="match status" value="1"/>
</dbReference>
<dbReference type="PANTHER" id="PTHR36509:SF2">
    <property type="entry name" value="BLL3101 PROTEIN"/>
    <property type="match status" value="1"/>
</dbReference>
<dbReference type="InterPro" id="IPR010679">
    <property type="entry name" value="DUF1254"/>
</dbReference>
<sequence length="469" mass="51789">MMRNSIFAALLSLGLAACARTPAVPTAVPVDVADTSEISEVARDVYVWGYPLVQAARIRLFSTNPDAPGSAAGLFAPINRFAHGRVLANPETKIGVGPNNDTLYSLARLDMEDGPFVLETPDFGDRYYTFSLNLADSSSIGAVGQRTHGGQLPPLFIHGSDYRGTVPQGFLSIASPTRYFSLAGRTVVRGEEEYPAVHSLQDRMRLVRYADYLASSDALPPRSPQSPLDEPSIEAPEGLEFLEQLGQVLRDWRVRDEDRPFIEAARRLGIGPRGFDPLALTGDRLQAAREGLRAGEELVLRRSLELGEQVNGWTTNYDGPRFGQDFELRAAVAKDQIFVAVPEEAVYPIGRVDSEGRLLDGRNSYRITMAAGETPPVDAFWSITLYDDRGFMVPNPIDRYSIGDRTKDLIRGSDGSVTIELSHTGPTDPQANWLPAPPGRFYLMMRLYRPRPEVLSRDWQPPKIERISG</sequence>
<dbReference type="RefSeq" id="WP_179408639.1">
    <property type="nucleotide sequence ID" value="NZ_BMGF01000008.1"/>
</dbReference>
<reference evidence="4 5" key="1">
    <citation type="submission" date="2020-07" db="EMBL/GenBank/DDBJ databases">
        <title>Genomic Encyclopedia of Type Strains, Phase IV (KMG-IV): sequencing the most valuable type-strain genomes for metagenomic binning, comparative biology and taxonomic classification.</title>
        <authorList>
            <person name="Goeker M."/>
        </authorList>
    </citation>
    <scope>NUCLEOTIDE SEQUENCE [LARGE SCALE GENOMIC DNA]</scope>
    <source>
        <strain evidence="4 5">DSM 29043</strain>
    </source>
</reference>
<dbReference type="AlphaFoldDB" id="A0A7Y9XY95"/>
<feature type="signal peptide" evidence="1">
    <location>
        <begin position="1"/>
        <end position="19"/>
    </location>
</feature>
<dbReference type="EMBL" id="JACBZF010000007">
    <property type="protein sequence ID" value="NYH96836.1"/>
    <property type="molecule type" value="Genomic_DNA"/>
</dbReference>
<evidence type="ECO:0000313" key="4">
    <source>
        <dbReference type="EMBL" id="NYH96836.1"/>
    </source>
</evidence>
<evidence type="ECO:0000259" key="3">
    <source>
        <dbReference type="Pfam" id="PF06863"/>
    </source>
</evidence>
<evidence type="ECO:0000259" key="2">
    <source>
        <dbReference type="Pfam" id="PF06742"/>
    </source>
</evidence>
<dbReference type="Proteomes" id="UP000522081">
    <property type="component" value="Unassembled WGS sequence"/>
</dbReference>
<feature type="domain" description="DUF1214" evidence="2">
    <location>
        <begin position="344"/>
        <end position="451"/>
    </location>
</feature>
<dbReference type="InterPro" id="IPR037049">
    <property type="entry name" value="DUF1214_C_sf"/>
</dbReference>
<proteinExistence type="predicted"/>
<keyword evidence="1" id="KW-0732">Signal</keyword>
<dbReference type="PANTHER" id="PTHR36509">
    <property type="entry name" value="BLL3101 PROTEIN"/>
    <property type="match status" value="1"/>
</dbReference>
<feature type="chain" id="PRO_5030679632" description="DUF1254 domain-containing protein" evidence="1">
    <location>
        <begin position="20"/>
        <end position="469"/>
    </location>
</feature>
<dbReference type="Pfam" id="PF06742">
    <property type="entry name" value="DUF1214"/>
    <property type="match status" value="1"/>
</dbReference>
<evidence type="ECO:0000313" key="5">
    <source>
        <dbReference type="Proteomes" id="UP000522081"/>
    </source>
</evidence>
<feature type="domain" description="DUF1254" evidence="3">
    <location>
        <begin position="78"/>
        <end position="206"/>
    </location>
</feature>
<dbReference type="InterPro" id="IPR037050">
    <property type="entry name" value="DUF1254_sf"/>
</dbReference>
<name>A0A7Y9XY95_9SPHN</name>
<protein>
    <recommendedName>
        <fullName evidence="6">DUF1254 domain-containing protein</fullName>
    </recommendedName>
</protein>
<dbReference type="Gene3D" id="2.60.120.600">
    <property type="entry name" value="Domain of unknown function DUF1214, C-terminal domain"/>
    <property type="match status" value="1"/>
</dbReference>
<organism evidence="4 5">
    <name type="scientific">Novosphingobium marinum</name>
    <dbReference type="NCBI Taxonomy" id="1514948"/>
    <lineage>
        <taxon>Bacteria</taxon>
        <taxon>Pseudomonadati</taxon>
        <taxon>Pseudomonadota</taxon>
        <taxon>Alphaproteobacteria</taxon>
        <taxon>Sphingomonadales</taxon>
        <taxon>Sphingomonadaceae</taxon>
        <taxon>Novosphingobium</taxon>
    </lineage>
</organism>
<dbReference type="Gene3D" id="2.60.40.1610">
    <property type="entry name" value="Domain of unknown function DUF1254"/>
    <property type="match status" value="1"/>
</dbReference>